<evidence type="ECO:0000313" key="2">
    <source>
        <dbReference type="Proteomes" id="UP000192840"/>
    </source>
</evidence>
<reference evidence="2" key="1">
    <citation type="submission" date="2017-04" db="EMBL/GenBank/DDBJ databases">
        <authorList>
            <person name="Varghese N."/>
            <person name="Submissions S."/>
        </authorList>
    </citation>
    <scope>NUCLEOTIDE SEQUENCE [LARGE SCALE GENOMIC DNA]</scope>
    <source>
        <strain evidence="2">DSM 44073</strain>
    </source>
</reference>
<dbReference type="Proteomes" id="UP000192840">
    <property type="component" value="Unassembled WGS sequence"/>
</dbReference>
<evidence type="ECO:0000313" key="1">
    <source>
        <dbReference type="EMBL" id="SMC66016.1"/>
    </source>
</evidence>
<gene>
    <name evidence="1" type="ORF">SAMN05660733_00829</name>
</gene>
<accession>A0A1W2AZA6</accession>
<protein>
    <submittedName>
        <fullName evidence="1">Uncharacterized protein</fullName>
    </submittedName>
</protein>
<dbReference type="AlphaFoldDB" id="A0A1W2AZA6"/>
<organism evidence="1 2">
    <name type="scientific">Lentzea albidocapillata</name>
    <dbReference type="NCBI Taxonomy" id="40571"/>
    <lineage>
        <taxon>Bacteria</taxon>
        <taxon>Bacillati</taxon>
        <taxon>Actinomycetota</taxon>
        <taxon>Actinomycetes</taxon>
        <taxon>Pseudonocardiales</taxon>
        <taxon>Pseudonocardiaceae</taxon>
        <taxon>Lentzea</taxon>
    </lineage>
</organism>
<dbReference type="EMBL" id="FWYC01000004">
    <property type="protein sequence ID" value="SMC66016.1"/>
    <property type="molecule type" value="Genomic_DNA"/>
</dbReference>
<keyword evidence="2" id="KW-1185">Reference proteome</keyword>
<sequence>MRACLSTLWSASGGRSNFGRVTDILVIGFDPHTIPGFDPAPVAAGIEQGSRAFAELGLTEDLFLVDFAELDGRAQAKLVEKLEARKYDCVVVGGGIRKGPGLLELFQVVVNEVHWRQPEAAIAFNDSPGDSPDWVLKALEQKRKS</sequence>
<dbReference type="eggNOG" id="ENOG5031R5T">
    <property type="taxonomic scope" value="Bacteria"/>
</dbReference>
<name>A0A1W2AZA6_9PSEU</name>
<proteinExistence type="predicted"/>
<dbReference type="STRING" id="40571.SAMN05660733_00829"/>